<evidence type="ECO:0000256" key="9">
    <source>
        <dbReference type="ARBA" id="ARBA00022840"/>
    </source>
</evidence>
<dbReference type="InterPro" id="IPR003593">
    <property type="entry name" value="AAA+_ATPase"/>
</dbReference>
<name>A0ABU1J4G6_9BACL</name>
<keyword evidence="8" id="KW-0862">Zinc</keyword>
<evidence type="ECO:0000259" key="14">
    <source>
        <dbReference type="SMART" id="SM00382"/>
    </source>
</evidence>
<proteinExistence type="inferred from homology"/>
<dbReference type="EC" id="2.7.7.7" evidence="2"/>
<evidence type="ECO:0000256" key="1">
    <source>
        <dbReference type="ARBA" id="ARBA00006360"/>
    </source>
</evidence>
<evidence type="ECO:0000256" key="8">
    <source>
        <dbReference type="ARBA" id="ARBA00022833"/>
    </source>
</evidence>
<comment type="similarity">
    <text evidence="1">Belongs to the DnaX/STICHEL family.</text>
</comment>
<feature type="domain" description="AAA+ ATPase" evidence="14">
    <location>
        <begin position="53"/>
        <end position="195"/>
    </location>
</feature>
<evidence type="ECO:0000313" key="16">
    <source>
        <dbReference type="Proteomes" id="UP001185028"/>
    </source>
</evidence>
<dbReference type="InterPro" id="IPR012763">
    <property type="entry name" value="DNA_pol_III_sug/sutau_N"/>
</dbReference>
<dbReference type="InterPro" id="IPR008921">
    <property type="entry name" value="DNA_pol3_clamp-load_cplx_C"/>
</dbReference>
<dbReference type="InterPro" id="IPR022754">
    <property type="entry name" value="DNA_pol_III_gamma-3"/>
</dbReference>
<comment type="caution">
    <text evidence="15">The sequence shown here is derived from an EMBL/GenBank/DDBJ whole genome shotgun (WGS) entry which is preliminary data.</text>
</comment>
<evidence type="ECO:0000256" key="7">
    <source>
        <dbReference type="ARBA" id="ARBA00022741"/>
    </source>
</evidence>
<dbReference type="NCBIfam" id="NF004046">
    <property type="entry name" value="PRK05563.1"/>
    <property type="match status" value="1"/>
</dbReference>
<dbReference type="NCBIfam" id="TIGR02397">
    <property type="entry name" value="dnaX_nterm"/>
    <property type="match status" value="1"/>
</dbReference>
<keyword evidence="6" id="KW-0479">Metal-binding</keyword>
<keyword evidence="9" id="KW-0067">ATP-binding</keyword>
<keyword evidence="3 15" id="KW-0808">Transferase</keyword>
<dbReference type="InterPro" id="IPR045085">
    <property type="entry name" value="HLD_clamp_pol_III_gamma_tau"/>
</dbReference>
<gene>
    <name evidence="15" type="ORF">JOC58_004340</name>
</gene>
<dbReference type="SMART" id="SM00382">
    <property type="entry name" value="AAA"/>
    <property type="match status" value="1"/>
</dbReference>
<dbReference type="InterPro" id="IPR038454">
    <property type="entry name" value="DnaA_N_sf"/>
</dbReference>
<protein>
    <recommendedName>
        <fullName evidence="2">DNA-directed DNA polymerase</fullName>
        <ecNumber evidence="2">2.7.7.7</ecNumber>
    </recommendedName>
</protein>
<feature type="compositionally biased region" description="Low complexity" evidence="13">
    <location>
        <begin position="433"/>
        <end position="443"/>
    </location>
</feature>
<dbReference type="CDD" id="cd00009">
    <property type="entry name" value="AAA"/>
    <property type="match status" value="1"/>
</dbReference>
<evidence type="ECO:0000256" key="11">
    <source>
        <dbReference type="ARBA" id="ARBA00049244"/>
    </source>
</evidence>
<evidence type="ECO:0000256" key="3">
    <source>
        <dbReference type="ARBA" id="ARBA00022679"/>
    </source>
</evidence>
<feature type="coiled-coil region" evidence="12">
    <location>
        <begin position="394"/>
        <end position="421"/>
    </location>
</feature>
<dbReference type="SUPFAM" id="SSF48019">
    <property type="entry name" value="post-AAA+ oligomerization domain-like"/>
    <property type="match status" value="1"/>
</dbReference>
<feature type="region of interest" description="Disordered" evidence="13">
    <location>
        <begin position="421"/>
        <end position="447"/>
    </location>
</feature>
<sequence length="593" mass="66264">MHSKRPYLDMQKEGKQVEHIALYRAWRPQSFQDMVGQQHIIQTLQNAIREERISHAYLFNGPRGTGKTSAAKILAKAINCEKGPSVEPCNECETCKRITSGNIMDVLEIDAASNRGVEEIRDLREKVKYAPTEVRRKVYIIDEVHMLTTEAFNALLKTLEEPPGHVVFILATTEPHRLPATIISRCQRFDFRRVSLQEQAQRLELIASQEGMEADPDALEYIARLSDGGMRDALSILDQVSAFTEGKITYPQVLQMTGGIASEQFAELATALLQGDVGRVLQMVESFMQEGKSAEKCMENLLYYFRDVLMIKMIPNAGDLTERMLNPDNFRDTASAFSREQLFAIIDTLNHYQTEMKYATQPQMLFEVALLKLSGLSSQGGAVASDAGMSTTAQPAAADEVRQLKQQLAALEQKLEKAIKAGGVGGDSSGNSAPAGRRAPAPRISSTAKIPSQMNQYVANRTHEDFTRVSGSWSKVLQRVKEVKVTIHAWFVNCDPVSIHEDAILVAFKHDMHRETIEKAANRQVVESVLEEVLGSPYRLVTMMQKDWLEAIEGTSEQPGEELKLEHEQEDKGEALVDEAIQLFGEELIVIKE</sequence>
<evidence type="ECO:0000256" key="13">
    <source>
        <dbReference type="SAM" id="MobiDB-lite"/>
    </source>
</evidence>
<evidence type="ECO:0000256" key="4">
    <source>
        <dbReference type="ARBA" id="ARBA00022695"/>
    </source>
</evidence>
<dbReference type="InterPro" id="IPR048448">
    <property type="entry name" value="DnaX-like_C"/>
</dbReference>
<dbReference type="GO" id="GO:0003887">
    <property type="term" value="F:DNA-directed DNA polymerase activity"/>
    <property type="evidence" value="ECO:0007669"/>
    <property type="project" value="UniProtKB-EC"/>
</dbReference>
<dbReference type="Gene3D" id="3.30.300.180">
    <property type="match status" value="1"/>
</dbReference>
<dbReference type="Gene3D" id="1.10.8.60">
    <property type="match status" value="1"/>
</dbReference>
<dbReference type="PRINTS" id="PR00300">
    <property type="entry name" value="CLPPROTEASEA"/>
</dbReference>
<dbReference type="InterPro" id="IPR001270">
    <property type="entry name" value="ClpA/B"/>
</dbReference>
<reference evidence="15 16" key="1">
    <citation type="submission" date="2023-07" db="EMBL/GenBank/DDBJ databases">
        <title>Genomic Encyclopedia of Type Strains, Phase IV (KMG-IV): sequencing the most valuable type-strain genomes for metagenomic binning, comparative biology and taxonomic classification.</title>
        <authorList>
            <person name="Goeker M."/>
        </authorList>
    </citation>
    <scope>NUCLEOTIDE SEQUENCE [LARGE SCALE GENOMIC DNA]</scope>
    <source>
        <strain evidence="15 16">DSM 22170</strain>
    </source>
</reference>
<evidence type="ECO:0000313" key="15">
    <source>
        <dbReference type="EMBL" id="MDR6246407.1"/>
    </source>
</evidence>
<evidence type="ECO:0000256" key="6">
    <source>
        <dbReference type="ARBA" id="ARBA00022723"/>
    </source>
</evidence>
<dbReference type="Pfam" id="PF22608">
    <property type="entry name" value="DNAX_ATPase_lid"/>
    <property type="match status" value="1"/>
</dbReference>
<dbReference type="PANTHER" id="PTHR11669">
    <property type="entry name" value="REPLICATION FACTOR C / DNA POLYMERASE III GAMMA-TAU SUBUNIT"/>
    <property type="match status" value="1"/>
</dbReference>
<dbReference type="EMBL" id="JAVDQH010000028">
    <property type="protein sequence ID" value="MDR6246407.1"/>
    <property type="molecule type" value="Genomic_DNA"/>
</dbReference>
<evidence type="ECO:0000256" key="10">
    <source>
        <dbReference type="ARBA" id="ARBA00022932"/>
    </source>
</evidence>
<dbReference type="Proteomes" id="UP001185028">
    <property type="component" value="Unassembled WGS sequence"/>
</dbReference>
<evidence type="ECO:0000256" key="12">
    <source>
        <dbReference type="SAM" id="Coils"/>
    </source>
</evidence>
<dbReference type="InterPro" id="IPR050238">
    <property type="entry name" value="DNA_Rep/Repair_Clamp_Loader"/>
</dbReference>
<comment type="catalytic activity">
    <reaction evidence="11">
        <text>DNA(n) + a 2'-deoxyribonucleoside 5'-triphosphate = DNA(n+1) + diphosphate</text>
        <dbReference type="Rhea" id="RHEA:22508"/>
        <dbReference type="Rhea" id="RHEA-COMP:17339"/>
        <dbReference type="Rhea" id="RHEA-COMP:17340"/>
        <dbReference type="ChEBI" id="CHEBI:33019"/>
        <dbReference type="ChEBI" id="CHEBI:61560"/>
        <dbReference type="ChEBI" id="CHEBI:173112"/>
        <dbReference type="EC" id="2.7.7.7"/>
    </reaction>
</comment>
<keyword evidence="5" id="KW-0235">DNA replication</keyword>
<dbReference type="Gene3D" id="1.20.272.10">
    <property type="match status" value="1"/>
</dbReference>
<dbReference type="Pfam" id="PF13177">
    <property type="entry name" value="DNA_pol3_delta2"/>
    <property type="match status" value="1"/>
</dbReference>
<keyword evidence="7" id="KW-0547">Nucleotide-binding</keyword>
<dbReference type="PANTHER" id="PTHR11669:SF0">
    <property type="entry name" value="PROTEIN STICHEL-LIKE 2"/>
    <property type="match status" value="1"/>
</dbReference>
<dbReference type="Pfam" id="PF12169">
    <property type="entry name" value="DNA_pol3_gamma3"/>
    <property type="match status" value="1"/>
</dbReference>
<dbReference type="Pfam" id="PF20964">
    <property type="entry name" value="DnaX_C"/>
    <property type="match status" value="1"/>
</dbReference>
<accession>A0ABU1J4G6</accession>
<dbReference type="Gene3D" id="3.40.50.300">
    <property type="entry name" value="P-loop containing nucleotide triphosphate hydrolases"/>
    <property type="match status" value="1"/>
</dbReference>
<keyword evidence="16" id="KW-1185">Reference proteome</keyword>
<dbReference type="InterPro" id="IPR027417">
    <property type="entry name" value="P-loop_NTPase"/>
</dbReference>
<keyword evidence="12" id="KW-0175">Coiled coil</keyword>
<dbReference type="CDD" id="cd18137">
    <property type="entry name" value="HLD_clamp_pol_III_gamma_tau"/>
    <property type="match status" value="1"/>
</dbReference>
<organism evidence="15 16">
    <name type="scientific">Paenibacillus hunanensis</name>
    <dbReference type="NCBI Taxonomy" id="539262"/>
    <lineage>
        <taxon>Bacteria</taxon>
        <taxon>Bacillati</taxon>
        <taxon>Bacillota</taxon>
        <taxon>Bacilli</taxon>
        <taxon>Bacillales</taxon>
        <taxon>Paenibacillaceae</taxon>
        <taxon>Paenibacillus</taxon>
    </lineage>
</organism>
<keyword evidence="4 15" id="KW-0548">Nucleotidyltransferase</keyword>
<evidence type="ECO:0000256" key="5">
    <source>
        <dbReference type="ARBA" id="ARBA00022705"/>
    </source>
</evidence>
<evidence type="ECO:0000256" key="2">
    <source>
        <dbReference type="ARBA" id="ARBA00012417"/>
    </source>
</evidence>
<dbReference type="SUPFAM" id="SSF52540">
    <property type="entry name" value="P-loop containing nucleoside triphosphate hydrolases"/>
    <property type="match status" value="1"/>
</dbReference>
<keyword evidence="10" id="KW-0239">DNA-directed DNA polymerase</keyword>